<dbReference type="InterPro" id="IPR029058">
    <property type="entry name" value="AB_hydrolase_fold"/>
</dbReference>
<dbReference type="Pfam" id="PF20434">
    <property type="entry name" value="BD-FAE"/>
    <property type="match status" value="1"/>
</dbReference>
<evidence type="ECO:0000313" key="4">
    <source>
        <dbReference type="Proteomes" id="UP001519292"/>
    </source>
</evidence>
<dbReference type="EMBL" id="JAGGLU010000002">
    <property type="protein sequence ID" value="MBP2057457.1"/>
    <property type="molecule type" value="Genomic_DNA"/>
</dbReference>
<keyword evidence="4" id="KW-1185">Reference proteome</keyword>
<evidence type="ECO:0000259" key="2">
    <source>
        <dbReference type="Pfam" id="PF20434"/>
    </source>
</evidence>
<dbReference type="Gene3D" id="3.40.50.1820">
    <property type="entry name" value="alpha/beta hydrolase"/>
    <property type="match status" value="1"/>
</dbReference>
<dbReference type="PANTHER" id="PTHR48081:SF6">
    <property type="entry name" value="PEPTIDASE S9 PROLYL OLIGOPEPTIDASE CATALYTIC DOMAIN-CONTAINING PROTEIN"/>
    <property type="match status" value="1"/>
</dbReference>
<dbReference type="PANTHER" id="PTHR48081">
    <property type="entry name" value="AB HYDROLASE SUPERFAMILY PROTEIN C4A8.06C"/>
    <property type="match status" value="1"/>
</dbReference>
<evidence type="ECO:0000256" key="1">
    <source>
        <dbReference type="ARBA" id="ARBA00022801"/>
    </source>
</evidence>
<gene>
    <name evidence="3" type="ORF">J2Z60_000621</name>
</gene>
<feature type="domain" description="BD-FAE-like" evidence="2">
    <location>
        <begin position="33"/>
        <end position="212"/>
    </location>
</feature>
<dbReference type="SUPFAM" id="SSF53474">
    <property type="entry name" value="alpha/beta-Hydrolases"/>
    <property type="match status" value="1"/>
</dbReference>
<accession>A0ABS4MCP5</accession>
<dbReference type="InterPro" id="IPR049492">
    <property type="entry name" value="BD-FAE-like_dom"/>
</dbReference>
<organism evidence="3 4">
    <name type="scientific">Lactobacillus colini</name>
    <dbReference type="NCBI Taxonomy" id="1819254"/>
    <lineage>
        <taxon>Bacteria</taxon>
        <taxon>Bacillati</taxon>
        <taxon>Bacillota</taxon>
        <taxon>Bacilli</taxon>
        <taxon>Lactobacillales</taxon>
        <taxon>Lactobacillaceae</taxon>
        <taxon>Lactobacillus</taxon>
    </lineage>
</organism>
<dbReference type="Proteomes" id="UP001519292">
    <property type="component" value="Unassembled WGS sequence"/>
</dbReference>
<name>A0ABS4MCP5_9LACO</name>
<sequence length="274" mass="30914">MKVRELELTNFNNCKFKVNYYQLQEDTRLKIRKRPLMVIFPGGHFTHISLREGEPVALAYAMYGFECAIISYNLVTDPQPIYPDAALSGLMAIKYFRDNSEKLGIDPDKIVTIGFSAGGHVASAVNVMAESQKWQNKFGFKHDEVAPNATILGYPLIDINKIGIEVPAAQMAYLPKEAELLDTAKGVTKQTPPTFIFQTVDDAVVLINNAIEYLTALREHNVPFEAHLFDKGMHGYSLGLANLEYKDKPWLVNPHAARWFKMSIEWLQHLKIAA</sequence>
<dbReference type="InterPro" id="IPR050300">
    <property type="entry name" value="GDXG_lipolytic_enzyme"/>
</dbReference>
<protein>
    <submittedName>
        <fullName evidence="3">Acetyl esterase/lipase</fullName>
    </submittedName>
</protein>
<proteinExistence type="predicted"/>
<evidence type="ECO:0000313" key="3">
    <source>
        <dbReference type="EMBL" id="MBP2057457.1"/>
    </source>
</evidence>
<comment type="caution">
    <text evidence="3">The sequence shown here is derived from an EMBL/GenBank/DDBJ whole genome shotgun (WGS) entry which is preliminary data.</text>
</comment>
<keyword evidence="1" id="KW-0378">Hydrolase</keyword>
<reference evidence="3 4" key="1">
    <citation type="submission" date="2021-03" db="EMBL/GenBank/DDBJ databases">
        <title>Genomic Encyclopedia of Type Strains, Phase IV (KMG-IV): sequencing the most valuable type-strain genomes for metagenomic binning, comparative biology and taxonomic classification.</title>
        <authorList>
            <person name="Goeker M."/>
        </authorList>
    </citation>
    <scope>NUCLEOTIDE SEQUENCE [LARGE SCALE GENOMIC DNA]</scope>
    <source>
        <strain evidence="3 4">DSM 101872</strain>
    </source>
</reference>
<dbReference type="RefSeq" id="WP_209686196.1">
    <property type="nucleotide sequence ID" value="NZ_JAGGLU010000002.1"/>
</dbReference>